<comment type="caution">
    <text evidence="2">The sequence shown here is derived from an EMBL/GenBank/DDBJ whole genome shotgun (WGS) entry which is preliminary data.</text>
</comment>
<dbReference type="RefSeq" id="WP_005601472.1">
    <property type="nucleotide sequence ID" value="NZ_GG663520.1"/>
</dbReference>
<dbReference type="GeneID" id="98919351"/>
<proteinExistence type="predicted"/>
<feature type="transmembrane region" description="Helical" evidence="1">
    <location>
        <begin position="41"/>
        <end position="60"/>
    </location>
</feature>
<keyword evidence="1" id="KW-0472">Membrane</keyword>
<evidence type="ECO:0000256" key="1">
    <source>
        <dbReference type="SAM" id="Phobius"/>
    </source>
</evidence>
<dbReference type="Pfam" id="PF09527">
    <property type="entry name" value="ATPase_gene1"/>
    <property type="match status" value="1"/>
</dbReference>
<gene>
    <name evidence="2" type="ORF">BUTYVIB_00552</name>
</gene>
<accession>D4RXK1</accession>
<protein>
    <recommendedName>
        <fullName evidence="4">F0F1-ATPase subunit</fullName>
    </recommendedName>
</protein>
<keyword evidence="1" id="KW-1133">Transmembrane helix</keyword>
<dbReference type="Proteomes" id="UP000006238">
    <property type="component" value="Unassembled WGS sequence"/>
</dbReference>
<name>D4RXK1_9FIRM</name>
<feature type="transmembrane region" description="Helical" evidence="1">
    <location>
        <begin position="12"/>
        <end position="35"/>
    </location>
</feature>
<dbReference type="eggNOG" id="ENOG50339Q9">
    <property type="taxonomic scope" value="Bacteria"/>
</dbReference>
<dbReference type="EMBL" id="ABWN01000019">
    <property type="protein sequence ID" value="EFF69363.1"/>
    <property type="molecule type" value="Genomic_DNA"/>
</dbReference>
<evidence type="ECO:0008006" key="4">
    <source>
        <dbReference type="Google" id="ProtNLM"/>
    </source>
</evidence>
<dbReference type="InterPro" id="IPR032820">
    <property type="entry name" value="ATPase_put"/>
</dbReference>
<keyword evidence="1" id="KW-0812">Transmembrane</keyword>
<organism evidence="2 3">
    <name type="scientific">Eshraghiella crossota DSM 2876</name>
    <dbReference type="NCBI Taxonomy" id="511680"/>
    <lineage>
        <taxon>Bacteria</taxon>
        <taxon>Bacillati</taxon>
        <taxon>Bacillota</taxon>
        <taxon>Clostridia</taxon>
        <taxon>Lachnospirales</taxon>
        <taxon>Lachnospiraceae</taxon>
        <taxon>Eshraghiella</taxon>
    </lineage>
</organism>
<dbReference type="AlphaFoldDB" id="D4RXK1"/>
<evidence type="ECO:0000313" key="3">
    <source>
        <dbReference type="Proteomes" id="UP000006238"/>
    </source>
</evidence>
<keyword evidence="3" id="KW-1185">Reference proteome</keyword>
<reference evidence="2 3" key="1">
    <citation type="submission" date="2010-02" db="EMBL/GenBank/DDBJ databases">
        <authorList>
            <person name="Weinstock G."/>
            <person name="Sodergren E."/>
            <person name="Clifton S."/>
            <person name="Fulton L."/>
            <person name="Fulton B."/>
            <person name="Courtney L."/>
            <person name="Fronick C."/>
            <person name="Harrison M."/>
            <person name="Strong C."/>
            <person name="Farmer C."/>
            <person name="Delahaunty K."/>
            <person name="Markovic C."/>
            <person name="Hall O."/>
            <person name="Minx P."/>
            <person name="Tomlinson C."/>
            <person name="Mitreva M."/>
            <person name="Nelson J."/>
            <person name="Hou S."/>
            <person name="Wollam A."/>
            <person name="Pepin K.H."/>
            <person name="Johnson M."/>
            <person name="Bhonagiri V."/>
            <person name="Zhang X."/>
            <person name="Suruliraj S."/>
            <person name="Warren W."/>
            <person name="Chinwalla A."/>
            <person name="Mardis E.R."/>
            <person name="Wilson R.K."/>
        </authorList>
    </citation>
    <scope>NUCLEOTIDE SEQUENCE [LARGE SCALE GENOMIC DNA]</scope>
    <source>
        <strain evidence="2 3">DSM 2876</strain>
    </source>
</reference>
<dbReference type="STRING" id="45851.BHV86_02905"/>
<sequence>MKYKKSVYRNFALISQLGISVIVPIGLCIFIGVLIDKKFNSNFIIPLIFLGIAAGARNAYRIAMASVKEEKKDDNRKDGQE</sequence>
<dbReference type="HOGENOM" id="CLU_137927_5_0_9"/>
<evidence type="ECO:0000313" key="2">
    <source>
        <dbReference type="EMBL" id="EFF69363.1"/>
    </source>
</evidence>